<feature type="compositionally biased region" description="Low complexity" evidence="1">
    <location>
        <begin position="48"/>
        <end position="60"/>
    </location>
</feature>
<dbReference type="EMBL" id="JACHMN010000002">
    <property type="protein sequence ID" value="MBB5867923.1"/>
    <property type="molecule type" value="Genomic_DNA"/>
</dbReference>
<dbReference type="Proteomes" id="UP000587527">
    <property type="component" value="Unassembled WGS sequence"/>
</dbReference>
<dbReference type="RefSeq" id="WP_184833452.1">
    <property type="nucleotide sequence ID" value="NZ_JACHMN010000002.1"/>
</dbReference>
<gene>
    <name evidence="3" type="ORF">F4553_001302</name>
</gene>
<dbReference type="AlphaFoldDB" id="A0A841BLS2"/>
<evidence type="ECO:0000313" key="3">
    <source>
        <dbReference type="EMBL" id="MBB5867923.1"/>
    </source>
</evidence>
<proteinExistence type="predicted"/>
<sequence length="230" mass="23650">MRIHDEDLGRHPAAKGLALTGSDLSPVQREMLELQRSAGNAAVAAALDEQPADAQPAEQQRSPVLDVVGRGGGSSLPQPIRDDMESRFGADFSGVRVHTGEQAAASAASVQAHAYTVGDEIVLGAGRTDLAGTDGQHTLAHELTHVLQQRAGAVDGTATGDGIQVSDPSDRFEQAAEANATSVLAAPPVPAPVGAAQRQVAPEEEEAPVQSMAVQRADAAEEPPQEEPAG</sequence>
<evidence type="ECO:0000256" key="1">
    <source>
        <dbReference type="SAM" id="MobiDB-lite"/>
    </source>
</evidence>
<feature type="compositionally biased region" description="Basic and acidic residues" evidence="1">
    <location>
        <begin position="1"/>
        <end position="10"/>
    </location>
</feature>
<evidence type="ECO:0000259" key="2">
    <source>
        <dbReference type="Pfam" id="PF13699"/>
    </source>
</evidence>
<name>A0A841BLS2_9ACTN</name>
<accession>A0A841BLS2</accession>
<evidence type="ECO:0000313" key="4">
    <source>
        <dbReference type="Proteomes" id="UP000587527"/>
    </source>
</evidence>
<feature type="region of interest" description="Disordered" evidence="1">
    <location>
        <begin position="175"/>
        <end position="230"/>
    </location>
</feature>
<feature type="region of interest" description="Disordered" evidence="1">
    <location>
        <begin position="1"/>
        <end position="22"/>
    </location>
</feature>
<feature type="domain" description="eCIS core" evidence="2">
    <location>
        <begin position="76"/>
        <end position="152"/>
    </location>
</feature>
<keyword evidence="4" id="KW-1185">Reference proteome</keyword>
<dbReference type="Pfam" id="PF13699">
    <property type="entry name" value="eCIS_core"/>
    <property type="match status" value="1"/>
</dbReference>
<reference evidence="3 4" key="1">
    <citation type="submission" date="2020-08" db="EMBL/GenBank/DDBJ databases">
        <title>Sequencing the genomes of 1000 actinobacteria strains.</title>
        <authorList>
            <person name="Klenk H.-P."/>
        </authorList>
    </citation>
    <scope>NUCLEOTIDE SEQUENCE [LARGE SCALE GENOMIC DNA]</scope>
    <source>
        <strain evidence="3 4">DSM 45362</strain>
    </source>
</reference>
<dbReference type="InterPro" id="IPR025295">
    <property type="entry name" value="eCIS_core_dom"/>
</dbReference>
<feature type="compositionally biased region" description="Acidic residues" evidence="1">
    <location>
        <begin position="220"/>
        <end position="230"/>
    </location>
</feature>
<organism evidence="3 4">
    <name type="scientific">Allocatelliglobosispora scoriae</name>
    <dbReference type="NCBI Taxonomy" id="643052"/>
    <lineage>
        <taxon>Bacteria</taxon>
        <taxon>Bacillati</taxon>
        <taxon>Actinomycetota</taxon>
        <taxon>Actinomycetes</taxon>
        <taxon>Micromonosporales</taxon>
        <taxon>Micromonosporaceae</taxon>
        <taxon>Allocatelliglobosispora</taxon>
    </lineage>
</organism>
<feature type="region of interest" description="Disordered" evidence="1">
    <location>
        <begin position="38"/>
        <end position="82"/>
    </location>
</feature>
<protein>
    <recommendedName>
        <fullName evidence="2">eCIS core domain-containing protein</fullName>
    </recommendedName>
</protein>
<comment type="caution">
    <text evidence="3">The sequence shown here is derived from an EMBL/GenBank/DDBJ whole genome shotgun (WGS) entry which is preliminary data.</text>
</comment>